<keyword evidence="6 8" id="KW-0472">Membrane</keyword>
<dbReference type="PROSITE" id="PS51257">
    <property type="entry name" value="PROKAR_LIPOPROTEIN"/>
    <property type="match status" value="1"/>
</dbReference>
<dbReference type="GO" id="GO:0009279">
    <property type="term" value="C:cell outer membrane"/>
    <property type="evidence" value="ECO:0007669"/>
    <property type="project" value="UniProtKB-SubCell"/>
</dbReference>
<evidence type="ECO:0000256" key="9">
    <source>
        <dbReference type="SAM" id="SignalP"/>
    </source>
</evidence>
<gene>
    <name evidence="12" type="ORF">H4075_12485</name>
</gene>
<dbReference type="InterPro" id="IPR000531">
    <property type="entry name" value="Beta-barrel_TonB"/>
</dbReference>
<dbReference type="Pfam" id="PF07715">
    <property type="entry name" value="Plug"/>
    <property type="match status" value="1"/>
</dbReference>
<evidence type="ECO:0000256" key="2">
    <source>
        <dbReference type="ARBA" id="ARBA00022448"/>
    </source>
</evidence>
<keyword evidence="4" id="KW-0812">Transmembrane</keyword>
<sequence>MNRYILSLLLITLSACPVFAQNKGIIAGTVIDKSTQLPLDAVSVKVENTEWGSVTDSLGRFRISNIDPKSYNIVFTKVGYKAYTIYNIVLTSGNETSVTVELEEEIKSIGEITVTGKRTAKVATLETPLSVQRLTTEEIKANPGGNFDISRVINTLPGVGGTAGSVGGFRNDIIIRGGGPGENVFYLDGIEIPVINHFATQGAGGGPTGILNVSFIEDVKLSSSAFDARYDNALSSVFEFKQKRGNSNRVQGNVRLSATELAATLEGPLSNNKKTTFLASARRSYLQFLFQALDLPIRPNYWDFQYKATHQFDKKTTLTVLGVGAIDEFSFAAPSEATPEKLYILNSNPNINQWNYTVGAALKRNIKNGFWNLAISRNAFNNNITRFEDNLNPTPARQSLDVTSNETENKLRFDVNQTLNGWKLSYGAVLQNPQFSNEGFARIRAEVRDTLGNLVQPEVKANFNTSKSFVKLGGFVQAGKRFFDDRLGVNVGVRVDGNTFTDEGINLFQTFSPRVGLSYVLSDQWTVNASIGRYYRLAPYTILGFQNNNGNYVNRDAKYLRSDHYVVGFEYLPKNTTRFTIEGFYKQYGNMPVSVRDGINLANKGGDFNILGNEDIVSTGKGRTYGVEFFAQQKLTKRFYGVFSYTLFISQFSGVDGKYVASAWDNRHLLSVTWGYKFPRNWELGLKFRYQGGAPFTPFDETASRQNYLSTGEGILDYARLNQNRLTAFNSSDVRIDKKWNFKRLTLDVFLDVSNWYVAKSPAFPQYTFQRTPNNSGFATTNGKPIAFDGSNAIPVILQNNDPSVTPTIGFIIEF</sequence>
<evidence type="ECO:0000256" key="1">
    <source>
        <dbReference type="ARBA" id="ARBA00004571"/>
    </source>
</evidence>
<dbReference type="RefSeq" id="WP_182801174.1">
    <property type="nucleotide sequence ID" value="NZ_CP060007.1"/>
</dbReference>
<dbReference type="AlphaFoldDB" id="A0A7G5XBQ5"/>
<reference evidence="13" key="1">
    <citation type="submission" date="2020-08" db="EMBL/GenBank/DDBJ databases">
        <title>Lacibacter sp. S13-6-6 genome sequencing.</title>
        <authorList>
            <person name="Jin L."/>
        </authorList>
    </citation>
    <scope>NUCLEOTIDE SEQUENCE [LARGE SCALE GENOMIC DNA]</scope>
    <source>
        <strain evidence="13">S13-6-6</strain>
    </source>
</reference>
<dbReference type="InterPro" id="IPR039426">
    <property type="entry name" value="TonB-dep_rcpt-like"/>
</dbReference>
<keyword evidence="9" id="KW-0732">Signal</keyword>
<dbReference type="GO" id="GO:0015344">
    <property type="term" value="F:siderophore uptake transmembrane transporter activity"/>
    <property type="evidence" value="ECO:0007669"/>
    <property type="project" value="TreeGrafter"/>
</dbReference>
<keyword evidence="2" id="KW-0813">Transport</keyword>
<dbReference type="GO" id="GO:0044718">
    <property type="term" value="P:siderophore transmembrane transport"/>
    <property type="evidence" value="ECO:0007669"/>
    <property type="project" value="TreeGrafter"/>
</dbReference>
<organism evidence="12 13">
    <name type="scientific">Lacibacter sediminis</name>
    <dbReference type="NCBI Taxonomy" id="2760713"/>
    <lineage>
        <taxon>Bacteria</taxon>
        <taxon>Pseudomonadati</taxon>
        <taxon>Bacteroidota</taxon>
        <taxon>Chitinophagia</taxon>
        <taxon>Chitinophagales</taxon>
        <taxon>Chitinophagaceae</taxon>
        <taxon>Lacibacter</taxon>
    </lineage>
</organism>
<evidence type="ECO:0000313" key="12">
    <source>
        <dbReference type="EMBL" id="QNA42908.1"/>
    </source>
</evidence>
<feature type="chain" id="PRO_5028942017" evidence="9">
    <location>
        <begin position="21"/>
        <end position="815"/>
    </location>
</feature>
<dbReference type="PANTHER" id="PTHR30069:SF57">
    <property type="entry name" value="TONB-DEPENDENT RECEPTOR"/>
    <property type="match status" value="1"/>
</dbReference>
<dbReference type="SUPFAM" id="SSF49464">
    <property type="entry name" value="Carboxypeptidase regulatory domain-like"/>
    <property type="match status" value="1"/>
</dbReference>
<feature type="signal peptide" evidence="9">
    <location>
        <begin position="1"/>
        <end position="20"/>
    </location>
</feature>
<feature type="domain" description="TonB-dependent receptor-like beta-barrel" evidence="10">
    <location>
        <begin position="336"/>
        <end position="748"/>
    </location>
</feature>
<dbReference type="PANTHER" id="PTHR30069">
    <property type="entry name" value="TONB-DEPENDENT OUTER MEMBRANE RECEPTOR"/>
    <property type="match status" value="1"/>
</dbReference>
<evidence type="ECO:0000259" key="10">
    <source>
        <dbReference type="Pfam" id="PF00593"/>
    </source>
</evidence>
<name>A0A7G5XBQ5_9BACT</name>
<dbReference type="Pfam" id="PF00593">
    <property type="entry name" value="TonB_dep_Rec_b-barrel"/>
    <property type="match status" value="1"/>
</dbReference>
<evidence type="ECO:0000313" key="13">
    <source>
        <dbReference type="Proteomes" id="UP000515344"/>
    </source>
</evidence>
<dbReference type="Gene3D" id="2.170.130.10">
    <property type="entry name" value="TonB-dependent receptor, plug domain"/>
    <property type="match status" value="1"/>
</dbReference>
<dbReference type="InterPro" id="IPR037066">
    <property type="entry name" value="Plug_dom_sf"/>
</dbReference>
<dbReference type="InterPro" id="IPR008969">
    <property type="entry name" value="CarboxyPept-like_regulatory"/>
</dbReference>
<dbReference type="InterPro" id="IPR036942">
    <property type="entry name" value="Beta-barrel_TonB_sf"/>
</dbReference>
<comment type="subcellular location">
    <subcellularLocation>
        <location evidence="1">Cell outer membrane</location>
        <topology evidence="1">Multi-pass membrane protein</topology>
    </subcellularLocation>
</comment>
<dbReference type="KEGG" id="lacs:H4075_12485"/>
<evidence type="ECO:0000256" key="4">
    <source>
        <dbReference type="ARBA" id="ARBA00022692"/>
    </source>
</evidence>
<evidence type="ECO:0000256" key="5">
    <source>
        <dbReference type="ARBA" id="ARBA00023077"/>
    </source>
</evidence>
<dbReference type="Pfam" id="PF13715">
    <property type="entry name" value="CarbopepD_reg_2"/>
    <property type="match status" value="1"/>
</dbReference>
<proteinExistence type="inferred from homology"/>
<keyword evidence="3" id="KW-1134">Transmembrane beta strand</keyword>
<feature type="domain" description="TonB-dependent receptor plug" evidence="11">
    <location>
        <begin position="125"/>
        <end position="232"/>
    </location>
</feature>
<keyword evidence="7" id="KW-0998">Cell outer membrane</keyword>
<dbReference type="EMBL" id="CP060007">
    <property type="protein sequence ID" value="QNA42908.1"/>
    <property type="molecule type" value="Genomic_DNA"/>
</dbReference>
<dbReference type="Gene3D" id="2.40.170.20">
    <property type="entry name" value="TonB-dependent receptor, beta-barrel domain"/>
    <property type="match status" value="1"/>
</dbReference>
<accession>A0A7G5XBQ5</accession>
<protein>
    <submittedName>
        <fullName evidence="12">TonB-dependent receptor</fullName>
    </submittedName>
</protein>
<keyword evidence="13" id="KW-1185">Reference proteome</keyword>
<dbReference type="Proteomes" id="UP000515344">
    <property type="component" value="Chromosome"/>
</dbReference>
<comment type="similarity">
    <text evidence="8">Belongs to the TonB-dependent receptor family.</text>
</comment>
<evidence type="ECO:0000256" key="6">
    <source>
        <dbReference type="ARBA" id="ARBA00023136"/>
    </source>
</evidence>
<evidence type="ECO:0000256" key="8">
    <source>
        <dbReference type="RuleBase" id="RU003357"/>
    </source>
</evidence>
<keyword evidence="12" id="KW-0675">Receptor</keyword>
<evidence type="ECO:0000259" key="11">
    <source>
        <dbReference type="Pfam" id="PF07715"/>
    </source>
</evidence>
<evidence type="ECO:0000256" key="7">
    <source>
        <dbReference type="ARBA" id="ARBA00023237"/>
    </source>
</evidence>
<dbReference type="InterPro" id="IPR012910">
    <property type="entry name" value="Plug_dom"/>
</dbReference>
<dbReference type="Gene3D" id="2.60.40.1120">
    <property type="entry name" value="Carboxypeptidase-like, regulatory domain"/>
    <property type="match status" value="1"/>
</dbReference>
<evidence type="ECO:0000256" key="3">
    <source>
        <dbReference type="ARBA" id="ARBA00022452"/>
    </source>
</evidence>
<dbReference type="SUPFAM" id="SSF56935">
    <property type="entry name" value="Porins"/>
    <property type="match status" value="1"/>
</dbReference>
<keyword evidence="5 8" id="KW-0798">TonB box</keyword>